<comment type="caution">
    <text evidence="1">The sequence shown here is derived from an EMBL/GenBank/DDBJ whole genome shotgun (WGS) entry which is preliminary data.</text>
</comment>
<dbReference type="EMBL" id="JADNYJ010000036">
    <property type="protein sequence ID" value="KAF8902386.1"/>
    <property type="molecule type" value="Genomic_DNA"/>
</dbReference>
<proteinExistence type="predicted"/>
<sequence>MKFPNLPSYPYASVRSPSLSAREQVLLNEDLLYLVFSFSHSHLDRWTYRRQTSPPLPPPKYALLPAALTCKAFFLPAIRVLWFESSILYLLRVIPVLVRRGKTFILNGVITEEHMQRVDLYAGCIRRLHSFAFNVKVSSQVYAIVSRLRYPSLVPALKQLKFLSIHNMPLENLNSLFLIKSPTLADIQIGRIDSTTEVVVASFLQHVSSHAQTLDLKGRLTSVTFNVLPQFLRLKMLFLEIQPTTPQVDFLGMCAQIKTLELLWLGIHPEFQYTGTSTAAVEFSSLFSLIIAAPVNPMIDILGIFRSVELPRLGSIRLNFRPTDLSLDPRLAPCLERCVQIAQSRASPLALMLEGSITARWNDLIPLRELKKVAGLHILFEALSVTNNDIQHFFGNANGLC</sequence>
<dbReference type="OrthoDB" id="3543113at2759"/>
<evidence type="ECO:0000313" key="2">
    <source>
        <dbReference type="Proteomes" id="UP000724874"/>
    </source>
</evidence>
<protein>
    <submittedName>
        <fullName evidence="1">Uncharacterized protein</fullName>
    </submittedName>
</protein>
<dbReference type="AlphaFoldDB" id="A0A9P5NMR5"/>
<keyword evidence="2" id="KW-1185">Reference proteome</keyword>
<dbReference type="Proteomes" id="UP000724874">
    <property type="component" value="Unassembled WGS sequence"/>
</dbReference>
<reference evidence="1" key="1">
    <citation type="submission" date="2020-11" db="EMBL/GenBank/DDBJ databases">
        <authorList>
            <consortium name="DOE Joint Genome Institute"/>
            <person name="Ahrendt S."/>
            <person name="Riley R."/>
            <person name="Andreopoulos W."/>
            <person name="LaButti K."/>
            <person name="Pangilinan J."/>
            <person name="Ruiz-duenas F.J."/>
            <person name="Barrasa J.M."/>
            <person name="Sanchez-Garcia M."/>
            <person name="Camarero S."/>
            <person name="Miyauchi S."/>
            <person name="Serrano A."/>
            <person name="Linde D."/>
            <person name="Babiker R."/>
            <person name="Drula E."/>
            <person name="Ayuso-Fernandez I."/>
            <person name="Pacheco R."/>
            <person name="Padilla G."/>
            <person name="Ferreira P."/>
            <person name="Barriuso J."/>
            <person name="Kellner H."/>
            <person name="Castanera R."/>
            <person name="Alfaro M."/>
            <person name="Ramirez L."/>
            <person name="Pisabarro A.G."/>
            <person name="Kuo A."/>
            <person name="Tritt A."/>
            <person name="Lipzen A."/>
            <person name="He G."/>
            <person name="Yan M."/>
            <person name="Ng V."/>
            <person name="Cullen D."/>
            <person name="Martin F."/>
            <person name="Rosso M.-N."/>
            <person name="Henrissat B."/>
            <person name="Hibbett D."/>
            <person name="Martinez A.T."/>
            <person name="Grigoriev I.V."/>
        </authorList>
    </citation>
    <scope>NUCLEOTIDE SEQUENCE</scope>
    <source>
        <strain evidence="1">AH 44721</strain>
    </source>
</reference>
<evidence type="ECO:0000313" key="1">
    <source>
        <dbReference type="EMBL" id="KAF8902386.1"/>
    </source>
</evidence>
<name>A0A9P5NMR5_GYMJU</name>
<organism evidence="1 2">
    <name type="scientific">Gymnopilus junonius</name>
    <name type="common">Spectacular rustgill mushroom</name>
    <name type="synonym">Gymnopilus spectabilis subsp. junonius</name>
    <dbReference type="NCBI Taxonomy" id="109634"/>
    <lineage>
        <taxon>Eukaryota</taxon>
        <taxon>Fungi</taxon>
        <taxon>Dikarya</taxon>
        <taxon>Basidiomycota</taxon>
        <taxon>Agaricomycotina</taxon>
        <taxon>Agaricomycetes</taxon>
        <taxon>Agaricomycetidae</taxon>
        <taxon>Agaricales</taxon>
        <taxon>Agaricineae</taxon>
        <taxon>Hymenogastraceae</taxon>
        <taxon>Gymnopilus</taxon>
    </lineage>
</organism>
<accession>A0A9P5NMR5</accession>
<gene>
    <name evidence="1" type="ORF">CPB84DRAFT_861165</name>
</gene>